<dbReference type="AlphaFoldDB" id="A0A0F9H9Z8"/>
<accession>A0A0F9H9Z8</accession>
<comment type="caution">
    <text evidence="1">The sequence shown here is derived from an EMBL/GenBank/DDBJ whole genome shotgun (WGS) entry which is preliminary data.</text>
</comment>
<name>A0A0F9H9Z8_9ZZZZ</name>
<reference evidence="1" key="1">
    <citation type="journal article" date="2015" name="Nature">
        <title>Complex archaea that bridge the gap between prokaryotes and eukaryotes.</title>
        <authorList>
            <person name="Spang A."/>
            <person name="Saw J.H."/>
            <person name="Jorgensen S.L."/>
            <person name="Zaremba-Niedzwiedzka K."/>
            <person name="Martijn J."/>
            <person name="Lind A.E."/>
            <person name="van Eijk R."/>
            <person name="Schleper C."/>
            <person name="Guy L."/>
            <person name="Ettema T.J."/>
        </authorList>
    </citation>
    <scope>NUCLEOTIDE SEQUENCE</scope>
</reference>
<sequence length="179" mass="20907">MINSTLEEYLHILQEEGFDLVYEEEFVRGDKSDDKLMIHFHPDGILSVSDTYYGRLNSANIHYNVLVKATERHGYTSSGHMIGDKDDNDVWSGNHDTRVDIKHKLQGLRELGTFLNPWIDDRMLVWLSIYTDVPSDIRGSHRYREVFSIKDEKTCERFAKLPEHVQKCCHNILEYCGKT</sequence>
<protein>
    <submittedName>
        <fullName evidence="1">Uncharacterized protein</fullName>
    </submittedName>
</protein>
<gene>
    <name evidence="1" type="ORF">LCGC14_1729710</name>
</gene>
<organism evidence="1">
    <name type="scientific">marine sediment metagenome</name>
    <dbReference type="NCBI Taxonomy" id="412755"/>
    <lineage>
        <taxon>unclassified sequences</taxon>
        <taxon>metagenomes</taxon>
        <taxon>ecological metagenomes</taxon>
    </lineage>
</organism>
<dbReference type="EMBL" id="LAZR01015682">
    <property type="protein sequence ID" value="KKM07855.1"/>
    <property type="molecule type" value="Genomic_DNA"/>
</dbReference>
<evidence type="ECO:0000313" key="1">
    <source>
        <dbReference type="EMBL" id="KKM07855.1"/>
    </source>
</evidence>
<proteinExistence type="predicted"/>